<dbReference type="RefSeq" id="WP_123565678.1">
    <property type="nucleotide sequence ID" value="NZ_MOAM01000016.1"/>
</dbReference>
<reference evidence="2 3" key="1">
    <citation type="submission" date="2016-10" db="EMBL/GenBank/DDBJ databases">
        <title>Comparative genome analysis of multiple Pseudomonas spp. focuses on biocontrol and plant growth promoting traits.</title>
        <authorList>
            <person name="Tao X.-Y."/>
            <person name="Taylor C.G."/>
        </authorList>
    </citation>
    <scope>NUCLEOTIDE SEQUENCE [LARGE SCALE GENOMIC DNA]</scope>
    <source>
        <strain evidence="2 3">15D11</strain>
    </source>
</reference>
<sequence length="485" mass="55773">MTSGTIMAAVEDNALHFEEILGNAEQALVDAQEFQVLLEQDIIAGLRCTPSARLKDDPAPEFEVRQALRERQMEHARLRLQQKQAQQDVVQSLHALRSLHKQREVLEQKVRVELSNAPESISLSQQLQLATQARQSVAAHYGAILEECTTKLPVFDSSPIYSFLRKRQFGTSQYHSFPVLCALDGWLAKKVGYLQNRGNEQILLAMRAHIDTEQAERNGLIASLEQQILEQSRVAQRQSGLEALHVKRSLLAKQVVMAKERVLEIDCLLDEFSEFKDSRALDIYKWLTYQLHYRDLEAVLEQVGKFSPSDYHWTSRQRQALRDHSLHLRSLEVDRQQARQTHHLAAQLEHTLRASLLAEQSCEQQCDCHYQQADCHCNASCSDACSCRCHNFCACTYNYDLNAICIDTQDYPQMLASYMKGNLALDDLMKLFARPHARATRPASHRNKRDRSTPVNDQWRAPPEEEWLAPPEELDEWGLPRRIRR</sequence>
<feature type="compositionally biased region" description="Basic residues" evidence="1">
    <location>
        <begin position="439"/>
        <end position="449"/>
    </location>
</feature>
<evidence type="ECO:0000256" key="1">
    <source>
        <dbReference type="SAM" id="MobiDB-lite"/>
    </source>
</evidence>
<evidence type="ECO:0000313" key="3">
    <source>
        <dbReference type="Proteomes" id="UP000285286"/>
    </source>
</evidence>
<dbReference type="EMBL" id="MOAM01000016">
    <property type="protein sequence ID" value="ROL74545.1"/>
    <property type="molecule type" value="Genomic_DNA"/>
</dbReference>
<name>A0A423DS64_9PSED</name>
<keyword evidence="3" id="KW-1185">Reference proteome</keyword>
<accession>A0A423DS64</accession>
<gene>
    <name evidence="2" type="ORF">BHU25_10035</name>
</gene>
<feature type="region of interest" description="Disordered" evidence="1">
    <location>
        <begin position="439"/>
        <end position="467"/>
    </location>
</feature>
<proteinExistence type="predicted"/>
<evidence type="ECO:0000313" key="2">
    <source>
        <dbReference type="EMBL" id="ROL74545.1"/>
    </source>
</evidence>
<dbReference type="Proteomes" id="UP000285286">
    <property type="component" value="Unassembled WGS sequence"/>
</dbReference>
<dbReference type="AlphaFoldDB" id="A0A423DS64"/>
<organism evidence="2 3">
    <name type="scientific">Pseudomonas vranovensis</name>
    <dbReference type="NCBI Taxonomy" id="321661"/>
    <lineage>
        <taxon>Bacteria</taxon>
        <taxon>Pseudomonadati</taxon>
        <taxon>Pseudomonadota</taxon>
        <taxon>Gammaproteobacteria</taxon>
        <taxon>Pseudomonadales</taxon>
        <taxon>Pseudomonadaceae</taxon>
        <taxon>Pseudomonas</taxon>
    </lineage>
</organism>
<protein>
    <submittedName>
        <fullName evidence="2">Uncharacterized protein</fullName>
    </submittedName>
</protein>
<comment type="caution">
    <text evidence="2">The sequence shown here is derived from an EMBL/GenBank/DDBJ whole genome shotgun (WGS) entry which is preliminary data.</text>
</comment>